<organism evidence="1 2">
    <name type="scientific">Paracoccus alkenifer</name>
    <dbReference type="NCBI Taxonomy" id="65735"/>
    <lineage>
        <taxon>Bacteria</taxon>
        <taxon>Pseudomonadati</taxon>
        <taxon>Pseudomonadota</taxon>
        <taxon>Alphaproteobacteria</taxon>
        <taxon>Rhodobacterales</taxon>
        <taxon>Paracoccaceae</taxon>
        <taxon>Paracoccus</taxon>
    </lineage>
</organism>
<dbReference type="OrthoDB" id="7859107at2"/>
<name>A0A1H6N9X3_9RHOB</name>
<accession>A0A1H6N9X3</accession>
<proteinExistence type="predicted"/>
<dbReference type="Proteomes" id="UP000199125">
    <property type="component" value="Unassembled WGS sequence"/>
</dbReference>
<dbReference type="EMBL" id="FNXG01000005">
    <property type="protein sequence ID" value="SEI06964.1"/>
    <property type="molecule type" value="Genomic_DNA"/>
</dbReference>
<gene>
    <name evidence="1" type="ORF">SAMN04488075_2577</name>
</gene>
<reference evidence="2" key="1">
    <citation type="submission" date="2016-10" db="EMBL/GenBank/DDBJ databases">
        <authorList>
            <person name="Varghese N."/>
            <person name="Submissions S."/>
        </authorList>
    </citation>
    <scope>NUCLEOTIDE SEQUENCE [LARGE SCALE GENOMIC DNA]</scope>
    <source>
        <strain evidence="2">DSM 11593</strain>
    </source>
</reference>
<keyword evidence="2" id="KW-1185">Reference proteome</keyword>
<dbReference type="STRING" id="65735.SAMN04488075_2577"/>
<evidence type="ECO:0000313" key="1">
    <source>
        <dbReference type="EMBL" id="SEI06964.1"/>
    </source>
</evidence>
<dbReference type="AlphaFoldDB" id="A0A1H6N9X3"/>
<protein>
    <submittedName>
        <fullName evidence="1">Uncharacterized protein</fullName>
    </submittedName>
</protein>
<evidence type="ECO:0000313" key="2">
    <source>
        <dbReference type="Proteomes" id="UP000199125"/>
    </source>
</evidence>
<dbReference type="RefSeq" id="WP_090848510.1">
    <property type="nucleotide sequence ID" value="NZ_FNXG01000005.1"/>
</dbReference>
<sequence length="87" mass="10227">MPILIAAATIIILTLWRLWARDRAQVEIGRRMDPLFHRLFRRKPCRWQLLDGRSALSEFRCETCGVTAYSRSARGPAECKRELRNRV</sequence>